<accession>A0A412YJ68</accession>
<sequence length="282" mass="32306">MVFTSCIKEDPEACPPLQVNITVKDKNYFNVDNLPIQVRRSETLPFREYIPTLHYILRDAETGSVVEEQGLFSVTDSETTHTITFCECLPTGKYVLTIWGGMPDNTSLTDASLTHIIHPNGKEGSDVFLTTDTLVYDYQNSHYTVDMERVTGKLLIEITDLPANSWYMDERIDKIYERINHLFSYLGPISVVKTATWKSTSQIVISTILAPSTESAKSVLHLDFYNPLMLSVPLLTPKDVNITLKRNELTTLKYAYSEERKDFFIYMLMGDTWEKIYDLNIN</sequence>
<dbReference type="EMBL" id="QRZF01000002">
    <property type="protein sequence ID" value="RGV57425.1"/>
    <property type="molecule type" value="Genomic_DNA"/>
</dbReference>
<dbReference type="Proteomes" id="UP000283850">
    <property type="component" value="Unassembled WGS sequence"/>
</dbReference>
<organism evidence="1 2">
    <name type="scientific">Bacteroides intestinalis</name>
    <dbReference type="NCBI Taxonomy" id="329854"/>
    <lineage>
        <taxon>Bacteria</taxon>
        <taxon>Pseudomonadati</taxon>
        <taxon>Bacteroidota</taxon>
        <taxon>Bacteroidia</taxon>
        <taxon>Bacteroidales</taxon>
        <taxon>Bacteroidaceae</taxon>
        <taxon>Bacteroides</taxon>
    </lineage>
</organism>
<evidence type="ECO:0000313" key="1">
    <source>
        <dbReference type="EMBL" id="RGV57425.1"/>
    </source>
</evidence>
<proteinExistence type="predicted"/>
<comment type="caution">
    <text evidence="1">The sequence shown here is derived from an EMBL/GenBank/DDBJ whole genome shotgun (WGS) entry which is preliminary data.</text>
</comment>
<evidence type="ECO:0008006" key="3">
    <source>
        <dbReference type="Google" id="ProtNLM"/>
    </source>
</evidence>
<reference evidence="1 2" key="1">
    <citation type="submission" date="2018-08" db="EMBL/GenBank/DDBJ databases">
        <title>A genome reference for cultivated species of the human gut microbiota.</title>
        <authorList>
            <person name="Zou Y."/>
            <person name="Xue W."/>
            <person name="Luo G."/>
        </authorList>
    </citation>
    <scope>NUCLEOTIDE SEQUENCE [LARGE SCALE GENOMIC DNA]</scope>
    <source>
        <strain evidence="1 2">AF14-32</strain>
    </source>
</reference>
<evidence type="ECO:0000313" key="2">
    <source>
        <dbReference type="Proteomes" id="UP000283850"/>
    </source>
</evidence>
<protein>
    <recommendedName>
        <fullName evidence="3">FimB/Mfa2 family fimbrial subunit</fullName>
    </recommendedName>
</protein>
<name>A0A412YJ68_9BACE</name>
<dbReference type="AlphaFoldDB" id="A0A412YJ68"/>
<gene>
    <name evidence="1" type="ORF">DWW10_04620</name>
</gene>